<dbReference type="Proteomes" id="UP000015500">
    <property type="component" value="Chromosome"/>
</dbReference>
<dbReference type="AlphaFoldDB" id="S6A3N2"/>
<keyword evidence="2" id="KW-1185">Reference proteome</keyword>
<dbReference type="HOGENOM" id="CLU_2682533_0_0_9"/>
<evidence type="ECO:0000313" key="1">
    <source>
        <dbReference type="EMBL" id="AGT33241.1"/>
    </source>
</evidence>
<gene>
    <name evidence="1" type="ORF">M493_15020</name>
</gene>
<accession>S6A3N2</accession>
<reference evidence="1 2" key="1">
    <citation type="journal article" date="2014" name="Genome Announc.">
        <title>Complete Genome Sequence of the Thermophilic Polychlorinated Biphenyl Degrader Geobacillus sp. Strain JF8 (NBRC 109937).</title>
        <authorList>
            <person name="Shintani M."/>
            <person name="Ohtsubo Y."/>
            <person name="Fukuda K."/>
            <person name="Hosoyama A."/>
            <person name="Ohji S."/>
            <person name="Yamazoe A."/>
            <person name="Fujita N."/>
            <person name="Nagata Y."/>
            <person name="Tsuda M."/>
            <person name="Hatta T."/>
            <person name="Kimbara K."/>
        </authorList>
    </citation>
    <scope>NUCLEOTIDE SEQUENCE [LARGE SCALE GENOMIC DNA]</scope>
    <source>
        <strain evidence="1 2">JF8</strain>
    </source>
</reference>
<evidence type="ECO:0000313" key="2">
    <source>
        <dbReference type="Proteomes" id="UP000015500"/>
    </source>
</evidence>
<dbReference type="PATRIC" id="fig|1345697.3.peg.2958"/>
<proteinExistence type="predicted"/>
<dbReference type="EMBL" id="CP006254">
    <property type="protein sequence ID" value="AGT33241.1"/>
    <property type="molecule type" value="Genomic_DNA"/>
</dbReference>
<dbReference type="KEGG" id="gjf:M493_15020"/>
<protein>
    <submittedName>
        <fullName evidence="1">Uncharacterized protein</fullName>
    </submittedName>
</protein>
<name>S6A3N2_GEOG3</name>
<sequence>MIQLRHREVDLPRFFLFHLVYYLEDRLSMKMKLSDLIKLFGEMKNESDPSKYDEYIERFDAISNEIQNFILKSR</sequence>
<organism evidence="1 2">
    <name type="scientific">Geobacillus genomosp. 3</name>
    <dbReference type="NCBI Taxonomy" id="1921421"/>
    <lineage>
        <taxon>Bacteria</taxon>
        <taxon>Bacillati</taxon>
        <taxon>Bacillota</taxon>
        <taxon>Bacilli</taxon>
        <taxon>Bacillales</taxon>
        <taxon>Anoxybacillaceae</taxon>
        <taxon>Geobacillus</taxon>
    </lineage>
</organism>